<reference evidence="7 8" key="1">
    <citation type="submission" date="2019-04" db="EMBL/GenBank/DDBJ databases">
        <title>Vagococcus sp. nov., isolated from faeces of yaks (Bos grunniens).</title>
        <authorList>
            <person name="Ge Y."/>
        </authorList>
    </citation>
    <scope>NUCLEOTIDE SEQUENCE [LARGE SCALE GENOMIC DNA]</scope>
    <source>
        <strain evidence="7 8">MN-17</strain>
    </source>
</reference>
<evidence type="ECO:0000256" key="3">
    <source>
        <dbReference type="ARBA" id="ARBA00022980"/>
    </source>
</evidence>
<keyword evidence="8" id="KW-1185">Reference proteome</keyword>
<dbReference type="InterPro" id="IPR001021">
    <property type="entry name" value="Ribosomal_bL25_long"/>
</dbReference>
<dbReference type="OrthoDB" id="9790002at2"/>
<dbReference type="InterPro" id="IPR020930">
    <property type="entry name" value="Ribosomal_uL5_bac-type"/>
</dbReference>
<evidence type="ECO:0000256" key="6">
    <source>
        <dbReference type="SAM" id="MobiDB-lite"/>
    </source>
</evidence>
<evidence type="ECO:0000256" key="4">
    <source>
        <dbReference type="ARBA" id="ARBA00023274"/>
    </source>
</evidence>
<gene>
    <name evidence="5" type="primary">rplY</name>
    <name evidence="5" type="synonym">ctc</name>
    <name evidence="7" type="ORF">FA707_08385</name>
</gene>
<comment type="similarity">
    <text evidence="5">Belongs to the bacterial ribosomal protein bL25 family. CTC subfamily.</text>
</comment>
<dbReference type="HAMAP" id="MF_01334">
    <property type="entry name" value="Ribosomal_bL25_CTC"/>
    <property type="match status" value="1"/>
</dbReference>
<dbReference type="NCBIfam" id="NF004133">
    <property type="entry name" value="PRK05618.2-4"/>
    <property type="match status" value="1"/>
</dbReference>
<comment type="subunit">
    <text evidence="5">Part of the 50S ribosomal subunit; part of the 5S rRNA/L5/L18/L25 subcomplex. Contacts the 5S rRNA. Binds to the 5S rRNA independently of L5 and L18.</text>
</comment>
<proteinExistence type="inferred from homology"/>
<keyword evidence="4 5" id="KW-0687">Ribonucleoprotein</keyword>
<dbReference type="Pfam" id="PF14693">
    <property type="entry name" value="Ribosomal_TL5_C"/>
    <property type="match status" value="1"/>
</dbReference>
<dbReference type="PANTHER" id="PTHR33284">
    <property type="entry name" value="RIBOSOMAL PROTEIN L25/GLN-TRNA SYNTHETASE, ANTI-CODON-BINDING DOMAIN-CONTAINING PROTEIN"/>
    <property type="match status" value="1"/>
</dbReference>
<feature type="region of interest" description="Disordered" evidence="6">
    <location>
        <begin position="179"/>
        <end position="198"/>
    </location>
</feature>
<dbReference type="GO" id="GO:0022625">
    <property type="term" value="C:cytosolic large ribosomal subunit"/>
    <property type="evidence" value="ECO:0007669"/>
    <property type="project" value="TreeGrafter"/>
</dbReference>
<dbReference type="SUPFAM" id="SSF50715">
    <property type="entry name" value="Ribosomal protein L25-like"/>
    <property type="match status" value="1"/>
</dbReference>
<comment type="function">
    <text evidence="5">This is one of the proteins that binds to the 5S RNA in the ribosome where it forms part of the central protuberance.</text>
</comment>
<dbReference type="InterPro" id="IPR020057">
    <property type="entry name" value="Ribosomal_bL25_b-dom"/>
</dbReference>
<dbReference type="EMBL" id="CP039712">
    <property type="protein sequence ID" value="QCI86983.1"/>
    <property type="molecule type" value="Genomic_DNA"/>
</dbReference>
<keyword evidence="3 5" id="KW-0689">Ribosomal protein</keyword>
<evidence type="ECO:0000313" key="7">
    <source>
        <dbReference type="EMBL" id="QCI86983.1"/>
    </source>
</evidence>
<dbReference type="NCBIfam" id="TIGR00731">
    <property type="entry name" value="bL25_bact_ctc"/>
    <property type="match status" value="1"/>
</dbReference>
<protein>
    <recommendedName>
        <fullName evidence="5">Large ribosomal subunit protein bL25</fullName>
    </recommendedName>
    <alternativeName>
        <fullName evidence="5">General stress protein CTC</fullName>
    </alternativeName>
</protein>
<dbReference type="InterPro" id="IPR029751">
    <property type="entry name" value="Ribosomal_L25_dom"/>
</dbReference>
<keyword evidence="1 5" id="KW-0699">rRNA-binding</keyword>
<dbReference type="InterPro" id="IPR011035">
    <property type="entry name" value="Ribosomal_bL25/Gln-tRNA_synth"/>
</dbReference>
<evidence type="ECO:0000313" key="8">
    <source>
        <dbReference type="Proteomes" id="UP000298615"/>
    </source>
</evidence>
<dbReference type="CDD" id="cd00495">
    <property type="entry name" value="Ribosomal_L25_TL5_CTC"/>
    <property type="match status" value="1"/>
</dbReference>
<feature type="compositionally biased region" description="Acidic residues" evidence="6">
    <location>
        <begin position="186"/>
        <end position="198"/>
    </location>
</feature>
<dbReference type="Pfam" id="PF01386">
    <property type="entry name" value="Ribosomal_L25p"/>
    <property type="match status" value="1"/>
</dbReference>
<dbReference type="InterPro" id="IPR020056">
    <property type="entry name" value="Rbsml_bL25/Gln-tRNA_synth_N"/>
</dbReference>
<dbReference type="PANTHER" id="PTHR33284:SF1">
    <property type="entry name" value="RIBOSOMAL PROTEIN L25_GLN-TRNA SYNTHETASE, ANTI-CODON-BINDING DOMAIN-CONTAINING PROTEIN"/>
    <property type="match status" value="1"/>
</dbReference>
<dbReference type="GO" id="GO:0008097">
    <property type="term" value="F:5S rRNA binding"/>
    <property type="evidence" value="ECO:0007669"/>
    <property type="project" value="InterPro"/>
</dbReference>
<evidence type="ECO:0000256" key="1">
    <source>
        <dbReference type="ARBA" id="ARBA00022730"/>
    </source>
</evidence>
<name>A0A4D7CUG8_9ENTE</name>
<dbReference type="Gene3D" id="2.40.240.10">
    <property type="entry name" value="Ribosomal Protein L25, Chain P"/>
    <property type="match status" value="1"/>
</dbReference>
<dbReference type="InterPro" id="IPR037121">
    <property type="entry name" value="Ribosomal_bL25_C"/>
</dbReference>
<dbReference type="KEGG" id="vao:FA707_08385"/>
<sequence>MEALLKVEERALRPRSIKKNIRMEGEIPAVIYGKMMESEAVTVDNIEFVKAVKRNGINAVYYLEVEGKKIPTLIRAVQKDTFTQKIYHIEFLAVDLKEAQEVEADVVLVGTPAGVKMGGMLTQDLFTVRVSAMPDKLPDSIEVDVSGLEIGQGIMLSDLDIKGDFEIIGDLNDQIASVSEPRVATETDEEEVVTPEGE</sequence>
<evidence type="ECO:0000256" key="2">
    <source>
        <dbReference type="ARBA" id="ARBA00022884"/>
    </source>
</evidence>
<accession>A0A4D7CUG8</accession>
<dbReference type="Gene3D" id="2.170.120.20">
    <property type="entry name" value="Ribosomal protein L25, beta domain"/>
    <property type="match status" value="1"/>
</dbReference>
<keyword evidence="2 5" id="KW-0694">RNA-binding</keyword>
<evidence type="ECO:0000256" key="5">
    <source>
        <dbReference type="HAMAP-Rule" id="MF_01334"/>
    </source>
</evidence>
<dbReference type="GO" id="GO:0003735">
    <property type="term" value="F:structural constituent of ribosome"/>
    <property type="evidence" value="ECO:0007669"/>
    <property type="project" value="InterPro"/>
</dbReference>
<organism evidence="7 8">
    <name type="scientific">Vagococcus zengguangii</name>
    <dbReference type="NCBI Taxonomy" id="2571750"/>
    <lineage>
        <taxon>Bacteria</taxon>
        <taxon>Bacillati</taxon>
        <taxon>Bacillota</taxon>
        <taxon>Bacilli</taxon>
        <taxon>Lactobacillales</taxon>
        <taxon>Enterococcaceae</taxon>
        <taxon>Vagococcus</taxon>
    </lineage>
</organism>
<dbReference type="Proteomes" id="UP000298615">
    <property type="component" value="Chromosome"/>
</dbReference>
<dbReference type="GO" id="GO:0006412">
    <property type="term" value="P:translation"/>
    <property type="evidence" value="ECO:0007669"/>
    <property type="project" value="UniProtKB-UniRule"/>
</dbReference>
<dbReference type="AlphaFoldDB" id="A0A4D7CUG8"/>
<dbReference type="RefSeq" id="WP_136953805.1">
    <property type="nucleotide sequence ID" value="NZ_CP039712.1"/>
</dbReference>